<comment type="caution">
    <text evidence="7">The sequence shown here is derived from an EMBL/GenBank/DDBJ whole genome shotgun (WGS) entry which is preliminary data.</text>
</comment>
<dbReference type="Proteomes" id="UP001162162">
    <property type="component" value="Unassembled WGS sequence"/>
</dbReference>
<dbReference type="SMART" id="SM00179">
    <property type="entry name" value="EGF_CA"/>
    <property type="match status" value="2"/>
</dbReference>
<feature type="compositionally biased region" description="Polar residues" evidence="4">
    <location>
        <begin position="223"/>
        <end position="235"/>
    </location>
</feature>
<feature type="compositionally biased region" description="Basic and acidic residues" evidence="4">
    <location>
        <begin position="294"/>
        <end position="313"/>
    </location>
</feature>
<feature type="region of interest" description="Disordered" evidence="4">
    <location>
        <begin position="580"/>
        <end position="605"/>
    </location>
</feature>
<feature type="compositionally biased region" description="Polar residues" evidence="4">
    <location>
        <begin position="466"/>
        <end position="477"/>
    </location>
</feature>
<sequence length="1010" mass="114315">MKGLAKILLVIDDAYANHPLKPGKTKKNHNKQIKGNQHNFGNKVNYNNLSKQLFKRLDSSCKDTPPPDIPDGKFVKFKKPKLQDGKSKSKRYMVAVFECDEGYSFRDSHSGKMFCSKGKWVGKKPVCDRKHHDIDTLQGDDPNAASPPLFLDAGECPQHMKSKCKHTCRVYDSRATCECFPGFEKVGDDCQDVNECNDADVNSTCKYRCVNIIGSYYCATYPNETLSDQPVSDNDTIPKEGEDYEGEDDYDEDYEDEGDYDDEEYDEKESGNKEDEGATTESVDEDMVVDPPEIQERVDQEETDKSYADNKGNVEGKEVPITLNLTTTMAPVTVQATTERVKDVEDKNAEEESDDYDDGNNKAKDVKESLNTTEIIKPISNNVDNVKKEIGFEEATVKNISPDPTTIPTIVPENNVGYEENKTEALPDYEIEHTTLYEMPPKIIQNRLGEVYDDDKSEENVDETNKPVSSKVDSTKATLDKEEENYDDEEEEYDDEYYDEDMGNKKTTTNTPITTTTEAIDVEREHIKKIIDKLPEVDIEQINTDIHQIIANNPNDVDEEYETTTLPSVSNSETVTLISEGDASEYEEEDAPPSASPVGKRDQRSCRRTITPQCRVPMPPQHGILNCVDHRSDYGSLVPVGTKCNVWCDEGYKLDGGSLRVCNKAGAWDGDQSRCLVATCPGLPPIHNGWYLPGICNAGRTYKGEYCEVYCRKGFRRRPEFDRYICDNDLRWNPPIVREHLQDACVRDVPTAYIRCPANGFLDFTLPPGQRDMVVRIPKPESNLEFERYVTSYPPWGMHQETQLTVGQHEVQFTARAPDGSNSSCSVVINVLDKEEPRVNGCPEDIERNLVRGENMKIVHWREPTFYDNVGVANVYKSRNSGSEFGPGLHRITYVANDEAGNKAFCYFNVNVKEFDSEASNSIQQHATYTNHNSAGMYRALLVCPSGVQYMSNSPDNYSNAITREAGCHWEHMRVTKPMHPGSFRIPVYSGSRLPMNARSNRRNFFKWNR</sequence>
<proteinExistence type="predicted"/>
<comment type="caution">
    <text evidence="3">Lacks conserved residue(s) required for the propagation of feature annotation.</text>
</comment>
<feature type="compositionally biased region" description="Polar residues" evidence="4">
    <location>
        <begin position="399"/>
        <end position="408"/>
    </location>
</feature>
<evidence type="ECO:0000256" key="3">
    <source>
        <dbReference type="PROSITE-ProRule" id="PRU00302"/>
    </source>
</evidence>
<feature type="disulfide bond" evidence="3">
    <location>
        <begin position="648"/>
        <end position="675"/>
    </location>
</feature>
<feature type="region of interest" description="Disordered" evidence="4">
    <location>
        <begin position="399"/>
        <end position="418"/>
    </location>
</feature>
<feature type="region of interest" description="Disordered" evidence="4">
    <location>
        <begin position="19"/>
        <end position="44"/>
    </location>
</feature>
<feature type="region of interest" description="Disordered" evidence="4">
    <location>
        <begin position="223"/>
        <end position="313"/>
    </location>
</feature>
<feature type="region of interest" description="Disordered" evidence="4">
    <location>
        <begin position="454"/>
        <end position="511"/>
    </location>
</feature>
<name>A0AAV8XXP0_9CUCU</name>
<accession>A0AAV8XXP0</accession>
<protein>
    <submittedName>
        <fullName evidence="7">Uncharacterized protein</fullName>
    </submittedName>
</protein>
<dbReference type="InterPro" id="IPR035976">
    <property type="entry name" value="Sushi/SCR/CCP_sf"/>
</dbReference>
<feature type="compositionally biased region" description="Basic residues" evidence="4">
    <location>
        <begin position="21"/>
        <end position="32"/>
    </location>
</feature>
<dbReference type="Gene3D" id="2.10.70.10">
    <property type="entry name" value="Complement Module, domain 1"/>
    <property type="match status" value="2"/>
</dbReference>
<dbReference type="InterPro" id="IPR000436">
    <property type="entry name" value="Sushi_SCR_CCP_dom"/>
</dbReference>
<dbReference type="InterPro" id="IPR000742">
    <property type="entry name" value="EGF"/>
</dbReference>
<evidence type="ECO:0000256" key="4">
    <source>
        <dbReference type="SAM" id="MobiDB-lite"/>
    </source>
</evidence>
<feature type="domain" description="Sushi" evidence="6">
    <location>
        <begin position="612"/>
        <end position="677"/>
    </location>
</feature>
<dbReference type="Gene3D" id="2.10.25.10">
    <property type="entry name" value="Laminin"/>
    <property type="match status" value="1"/>
</dbReference>
<evidence type="ECO:0000256" key="1">
    <source>
        <dbReference type="ARBA" id="ARBA00022737"/>
    </source>
</evidence>
<dbReference type="PROSITE" id="PS50923">
    <property type="entry name" value="SUSHI"/>
    <property type="match status" value="2"/>
</dbReference>
<dbReference type="PROSITE" id="PS01186">
    <property type="entry name" value="EGF_2"/>
    <property type="match status" value="1"/>
</dbReference>
<keyword evidence="3" id="KW-0768">Sushi</keyword>
<dbReference type="PROSITE" id="PS50825">
    <property type="entry name" value="HYR"/>
    <property type="match status" value="1"/>
</dbReference>
<feature type="region of interest" description="Disordered" evidence="4">
    <location>
        <begin position="334"/>
        <end position="366"/>
    </location>
</feature>
<reference evidence="7" key="1">
    <citation type="journal article" date="2023" name="Insect Mol. Biol.">
        <title>Genome sequencing provides insights into the evolution of gene families encoding plant cell wall-degrading enzymes in longhorned beetles.</title>
        <authorList>
            <person name="Shin N.R."/>
            <person name="Okamura Y."/>
            <person name="Kirsch R."/>
            <person name="Pauchet Y."/>
        </authorList>
    </citation>
    <scope>NUCLEOTIDE SEQUENCE</scope>
    <source>
        <strain evidence="7">AMC_N1</strain>
    </source>
</reference>
<dbReference type="EMBL" id="JAPWTK010000284">
    <property type="protein sequence ID" value="KAJ8943593.1"/>
    <property type="molecule type" value="Genomic_DNA"/>
</dbReference>
<dbReference type="InterPro" id="IPR018097">
    <property type="entry name" value="EGF_Ca-bd_CS"/>
</dbReference>
<gene>
    <name evidence="7" type="ORF">NQ318_006595</name>
</gene>
<dbReference type="CDD" id="cd00033">
    <property type="entry name" value="CCP"/>
    <property type="match status" value="2"/>
</dbReference>
<evidence type="ECO:0000259" key="6">
    <source>
        <dbReference type="PROSITE" id="PS50923"/>
    </source>
</evidence>
<dbReference type="SMART" id="SM00032">
    <property type="entry name" value="CCP"/>
    <property type="match status" value="3"/>
</dbReference>
<dbReference type="Pfam" id="PF00084">
    <property type="entry name" value="Sushi"/>
    <property type="match status" value="2"/>
</dbReference>
<keyword evidence="8" id="KW-1185">Reference proteome</keyword>
<dbReference type="InterPro" id="IPR001881">
    <property type="entry name" value="EGF-like_Ca-bd_dom"/>
</dbReference>
<dbReference type="InterPro" id="IPR003410">
    <property type="entry name" value="HYR_dom"/>
</dbReference>
<dbReference type="Pfam" id="PF02494">
    <property type="entry name" value="HYR"/>
    <property type="match status" value="1"/>
</dbReference>
<feature type="domain" description="Sushi" evidence="6">
    <location>
        <begin position="59"/>
        <end position="129"/>
    </location>
</feature>
<dbReference type="InterPro" id="IPR043555">
    <property type="entry name" value="SRPX-like"/>
</dbReference>
<evidence type="ECO:0000313" key="8">
    <source>
        <dbReference type="Proteomes" id="UP001162162"/>
    </source>
</evidence>
<evidence type="ECO:0000313" key="7">
    <source>
        <dbReference type="EMBL" id="KAJ8943593.1"/>
    </source>
</evidence>
<dbReference type="SUPFAM" id="SSF57535">
    <property type="entry name" value="Complement control module/SCR domain"/>
    <property type="match status" value="2"/>
</dbReference>
<keyword evidence="2 3" id="KW-1015">Disulfide bond</keyword>
<dbReference type="PANTHER" id="PTHR46343">
    <property type="entry name" value="HYR DOMAIN-CONTAINING PROTEIN"/>
    <property type="match status" value="1"/>
</dbReference>
<evidence type="ECO:0000256" key="2">
    <source>
        <dbReference type="ARBA" id="ARBA00023157"/>
    </source>
</evidence>
<organism evidence="7 8">
    <name type="scientific">Aromia moschata</name>
    <dbReference type="NCBI Taxonomy" id="1265417"/>
    <lineage>
        <taxon>Eukaryota</taxon>
        <taxon>Metazoa</taxon>
        <taxon>Ecdysozoa</taxon>
        <taxon>Arthropoda</taxon>
        <taxon>Hexapoda</taxon>
        <taxon>Insecta</taxon>
        <taxon>Pterygota</taxon>
        <taxon>Neoptera</taxon>
        <taxon>Endopterygota</taxon>
        <taxon>Coleoptera</taxon>
        <taxon>Polyphaga</taxon>
        <taxon>Cucujiformia</taxon>
        <taxon>Chrysomeloidea</taxon>
        <taxon>Cerambycidae</taxon>
        <taxon>Cerambycinae</taxon>
        <taxon>Callichromatini</taxon>
        <taxon>Aromia</taxon>
    </lineage>
</organism>
<feature type="compositionally biased region" description="Polar residues" evidence="4">
    <location>
        <begin position="33"/>
        <end position="44"/>
    </location>
</feature>
<feature type="compositionally biased region" description="Acidic residues" evidence="4">
    <location>
        <begin position="242"/>
        <end position="267"/>
    </location>
</feature>
<keyword evidence="1" id="KW-0677">Repeat</keyword>
<feature type="domain" description="HYR" evidence="5">
    <location>
        <begin position="832"/>
        <end position="914"/>
    </location>
</feature>
<dbReference type="PANTHER" id="PTHR46343:SF2">
    <property type="entry name" value="SUSHI_VON WILLEBRAND FACTOR TYPE A_EGF_PENTRAXIN DOMAIN-CONTAINING 1"/>
    <property type="match status" value="1"/>
</dbReference>
<feature type="compositionally biased region" description="Acidic residues" evidence="4">
    <location>
        <begin position="348"/>
        <end position="358"/>
    </location>
</feature>
<dbReference type="AlphaFoldDB" id="A0AAV8XXP0"/>
<feature type="compositionally biased region" description="Acidic residues" evidence="4">
    <location>
        <begin position="481"/>
        <end position="501"/>
    </location>
</feature>
<evidence type="ECO:0000259" key="5">
    <source>
        <dbReference type="PROSITE" id="PS50825"/>
    </source>
</evidence>
<feature type="compositionally biased region" description="Acidic residues" evidence="4">
    <location>
        <begin position="582"/>
        <end position="591"/>
    </location>
</feature>
<dbReference type="PROSITE" id="PS01187">
    <property type="entry name" value="EGF_CA"/>
    <property type="match status" value="1"/>
</dbReference>
<dbReference type="GO" id="GO:0005509">
    <property type="term" value="F:calcium ion binding"/>
    <property type="evidence" value="ECO:0007669"/>
    <property type="project" value="InterPro"/>
</dbReference>